<dbReference type="PROSITE" id="PS51257">
    <property type="entry name" value="PROKAR_LIPOPROTEIN"/>
    <property type="match status" value="1"/>
</dbReference>
<protein>
    <recommendedName>
        <fullName evidence="4">Lipoprotein</fullName>
    </recommendedName>
</protein>
<reference evidence="2 3" key="1">
    <citation type="submission" date="2023-04" db="EMBL/GenBank/DDBJ databases">
        <title>A. sendaiensis sub sp. chiapanensis a novel subspecie with specific adaptation in bacterial cell wall isolated from an active volcano.</title>
        <authorList>
            <person name="Alvarez Gutierrez P.E."/>
            <person name="Ortiz Cortes L.Y."/>
        </authorList>
    </citation>
    <scope>NUCLEOTIDE SEQUENCE [LARGE SCALE GENOMIC DNA]</scope>
    <source>
        <strain evidence="2 3">PA2</strain>
    </source>
</reference>
<dbReference type="Proteomes" id="UP001529245">
    <property type="component" value="Unassembled WGS sequence"/>
</dbReference>
<comment type="caution">
    <text evidence="2">The sequence shown here is derived from an EMBL/GenBank/DDBJ whole genome shotgun (WGS) entry which is preliminary data.</text>
</comment>
<evidence type="ECO:0000256" key="1">
    <source>
        <dbReference type="SAM" id="SignalP"/>
    </source>
</evidence>
<organism evidence="2 3">
    <name type="scientific">Alicyclobacillus sendaiensis PA2</name>
    <dbReference type="NCBI Taxonomy" id="3029425"/>
    <lineage>
        <taxon>Bacteria</taxon>
        <taxon>Bacillati</taxon>
        <taxon>Bacillota</taxon>
        <taxon>Bacilli</taxon>
        <taxon>Bacillales</taxon>
        <taxon>Alicyclobacillaceae</taxon>
        <taxon>Alicyclobacillus</taxon>
    </lineage>
</organism>
<feature type="signal peptide" evidence="1">
    <location>
        <begin position="1"/>
        <end position="21"/>
    </location>
</feature>
<dbReference type="EMBL" id="JASGCB010000018">
    <property type="protein sequence ID" value="MDI9260620.1"/>
    <property type="molecule type" value="Genomic_DNA"/>
</dbReference>
<proteinExistence type="predicted"/>
<sequence length="324" mass="35849">MGLFNKWATGCCLAVLWIAVAGCGETSGALRNESSSASASNQATVEVPLPQPPKGTTVVWTALSRDRRVYARLLAENQHLARRIGLPPLGQYMEIFQLQDGSWKRTLFVRHAQPDMDSVRIYQDQGYPALVAWDWTDFDTDFTAHLEVLRIREGHAPEQVLERDMRHASVLPYGSNALMMQPMSFGAESPVIAKLANGQVEVQSFSAEPKARPGQLFLQVKAHTIGQKPQLIELEDLPSHLSVNLHGQIVLTSTDESVELFATLDREHGDPGGFYHYEPAPYRNCLVLETEEKGNGVLVLSTEGSEFLVNGQKKPFVSIPITIS</sequence>
<name>A0ABT6XZV6_ALISE</name>
<keyword evidence="3" id="KW-1185">Reference proteome</keyword>
<dbReference type="RefSeq" id="WP_283204072.1">
    <property type="nucleotide sequence ID" value="NZ_JASGCB010000018.1"/>
</dbReference>
<evidence type="ECO:0008006" key="4">
    <source>
        <dbReference type="Google" id="ProtNLM"/>
    </source>
</evidence>
<gene>
    <name evidence="2" type="ORF">QID03_10515</name>
</gene>
<feature type="chain" id="PRO_5047452748" description="Lipoprotein" evidence="1">
    <location>
        <begin position="22"/>
        <end position="324"/>
    </location>
</feature>
<evidence type="ECO:0000313" key="2">
    <source>
        <dbReference type="EMBL" id="MDI9260620.1"/>
    </source>
</evidence>
<accession>A0ABT6XZV6</accession>
<evidence type="ECO:0000313" key="3">
    <source>
        <dbReference type="Proteomes" id="UP001529245"/>
    </source>
</evidence>
<keyword evidence="1" id="KW-0732">Signal</keyword>